<name>A0A1G7UQG1_9BACT</name>
<protein>
    <recommendedName>
        <fullName evidence="3">ACT domain-containing protein</fullName>
    </recommendedName>
</protein>
<proteinExistence type="predicted"/>
<sequence length="84" mass="9552">MSKTFFLRIIYRNAGNLHKITSSVESVNGAKIKHLNFISRGKSFVGVIAFEASQLIDFEKIMTLIRRNRDISEVERVMDGSLCC</sequence>
<evidence type="ECO:0000313" key="1">
    <source>
        <dbReference type="EMBL" id="SDG49727.1"/>
    </source>
</evidence>
<dbReference type="OrthoDB" id="961534at2"/>
<accession>A0A1G7UQG1</accession>
<gene>
    <name evidence="1" type="ORF">SAMN04487996_11973</name>
</gene>
<reference evidence="2" key="1">
    <citation type="submission" date="2016-10" db="EMBL/GenBank/DDBJ databases">
        <authorList>
            <person name="Varghese N."/>
            <person name="Submissions S."/>
        </authorList>
    </citation>
    <scope>NUCLEOTIDE SEQUENCE [LARGE SCALE GENOMIC DNA]</scope>
    <source>
        <strain evidence="2">DSM 25329</strain>
    </source>
</reference>
<dbReference type="EMBL" id="FNAN01000019">
    <property type="protein sequence ID" value="SDG49727.1"/>
    <property type="molecule type" value="Genomic_DNA"/>
</dbReference>
<dbReference type="RefSeq" id="WP_090156268.1">
    <property type="nucleotide sequence ID" value="NZ_FNAN01000019.1"/>
</dbReference>
<keyword evidence="2" id="KW-1185">Reference proteome</keyword>
<dbReference type="Proteomes" id="UP000198748">
    <property type="component" value="Unassembled WGS sequence"/>
</dbReference>
<evidence type="ECO:0000313" key="2">
    <source>
        <dbReference type="Proteomes" id="UP000198748"/>
    </source>
</evidence>
<evidence type="ECO:0008006" key="3">
    <source>
        <dbReference type="Google" id="ProtNLM"/>
    </source>
</evidence>
<dbReference type="AlphaFoldDB" id="A0A1G7UQG1"/>
<organism evidence="1 2">
    <name type="scientific">Dyadobacter soli</name>
    <dbReference type="NCBI Taxonomy" id="659014"/>
    <lineage>
        <taxon>Bacteria</taxon>
        <taxon>Pseudomonadati</taxon>
        <taxon>Bacteroidota</taxon>
        <taxon>Cytophagia</taxon>
        <taxon>Cytophagales</taxon>
        <taxon>Spirosomataceae</taxon>
        <taxon>Dyadobacter</taxon>
    </lineage>
</organism>
<dbReference type="Gene3D" id="3.30.70.260">
    <property type="match status" value="1"/>
</dbReference>